<evidence type="ECO:0000256" key="3">
    <source>
        <dbReference type="ARBA" id="ARBA00022606"/>
    </source>
</evidence>
<name>A0A1A9V7C6_GLOAU</name>
<evidence type="ECO:0000256" key="4">
    <source>
        <dbReference type="ARBA" id="ARBA00022692"/>
    </source>
</evidence>
<evidence type="ECO:0000256" key="6">
    <source>
        <dbReference type="ARBA" id="ARBA00022989"/>
    </source>
</evidence>
<keyword evidence="7 10" id="KW-0472">Membrane</keyword>
<evidence type="ECO:0000256" key="9">
    <source>
        <dbReference type="ARBA" id="ARBA00023224"/>
    </source>
</evidence>
<keyword evidence="12" id="KW-1185">Reference proteome</keyword>
<evidence type="ECO:0008006" key="13">
    <source>
        <dbReference type="Google" id="ProtNLM"/>
    </source>
</evidence>
<dbReference type="GO" id="GO:0005886">
    <property type="term" value="C:plasma membrane"/>
    <property type="evidence" value="ECO:0007669"/>
    <property type="project" value="UniProtKB-SubCell"/>
</dbReference>
<proteinExistence type="predicted"/>
<evidence type="ECO:0000256" key="8">
    <source>
        <dbReference type="ARBA" id="ARBA00023170"/>
    </source>
</evidence>
<feature type="transmembrane region" description="Helical" evidence="10">
    <location>
        <begin position="78"/>
        <end position="95"/>
    </location>
</feature>
<dbReference type="GO" id="GO:0007165">
    <property type="term" value="P:signal transduction"/>
    <property type="evidence" value="ECO:0007669"/>
    <property type="project" value="UniProtKB-KW"/>
</dbReference>
<dbReference type="EnsemblMetazoa" id="GAUT028238-RA">
    <property type="protein sequence ID" value="GAUT028238-PA"/>
    <property type="gene ID" value="GAUT028238"/>
</dbReference>
<keyword evidence="3" id="KW-0716">Sensory transduction</keyword>
<evidence type="ECO:0000256" key="2">
    <source>
        <dbReference type="ARBA" id="ARBA00022475"/>
    </source>
</evidence>
<reference evidence="11" key="1">
    <citation type="submission" date="2020-05" db="UniProtKB">
        <authorList>
            <consortium name="EnsemblMetazoa"/>
        </authorList>
    </citation>
    <scope>IDENTIFICATION</scope>
    <source>
        <strain evidence="11">TTRI</strain>
    </source>
</reference>
<keyword evidence="6 10" id="KW-1133">Transmembrane helix</keyword>
<dbReference type="VEuPathDB" id="VectorBase:GAUT028238"/>
<feature type="transmembrane region" description="Helical" evidence="10">
    <location>
        <begin position="129"/>
        <end position="151"/>
    </location>
</feature>
<keyword evidence="4 10" id="KW-0812">Transmembrane</keyword>
<dbReference type="PANTHER" id="PTHR21137">
    <property type="entry name" value="ODORANT RECEPTOR"/>
    <property type="match status" value="1"/>
</dbReference>
<evidence type="ECO:0000256" key="10">
    <source>
        <dbReference type="SAM" id="Phobius"/>
    </source>
</evidence>
<dbReference type="AlphaFoldDB" id="A0A1A9V7C6"/>
<protein>
    <recommendedName>
        <fullName evidence="13">Odorant receptor</fullName>
    </recommendedName>
</protein>
<evidence type="ECO:0000256" key="7">
    <source>
        <dbReference type="ARBA" id="ARBA00023136"/>
    </source>
</evidence>
<feature type="transmembrane region" description="Helical" evidence="10">
    <location>
        <begin position="39"/>
        <end position="58"/>
    </location>
</feature>
<dbReference type="GO" id="GO:0005549">
    <property type="term" value="F:odorant binding"/>
    <property type="evidence" value="ECO:0007669"/>
    <property type="project" value="InterPro"/>
</dbReference>
<evidence type="ECO:0000256" key="1">
    <source>
        <dbReference type="ARBA" id="ARBA00004651"/>
    </source>
</evidence>
<feature type="transmembrane region" description="Helical" evidence="10">
    <location>
        <begin position="260"/>
        <end position="282"/>
    </location>
</feature>
<evidence type="ECO:0000313" key="11">
    <source>
        <dbReference type="EnsemblMetazoa" id="GAUT028238-PA"/>
    </source>
</evidence>
<keyword evidence="5" id="KW-0552">Olfaction</keyword>
<sequence length="520" mass="60375">MTDKKCAKFLSIQQRNLAVLGFDLNAAQRRYLVEKPLKLLFVLSCNFYWTYGLMNFAIHNIENFDEITGSLSVFNQDILLFFKMFIFFAKANKYLNLIKKMNKLADKAKNQEYDEWMSENRLAELIAKVYSYTCRVAVAFSATVPLIYSFYVTYKAGELKLKLPVKARFALDGKLSYFAFNYITFVIHLNSMASLTVGLDSLYFWFIYNISAHFRILRKKLEILAVNLKTNLQYSIQDDLGGIVWYHLEVIRFIKSMNEIFGEILWAEVTMSCLQMCFATHALMSDVDVSNAPFNIVVVCAVIIQLAIYCFGGEKIREESISLCNDVYLLFPWHKMSMQQRRLMLLPLLRAQKEAYLKVVVASKPFEPSLKGPNDHLNELLALSLLTPKDDYDLHYDQRQKGNENYRLKLDGFFLALPQEDDSSLLLLTEELLENLDEDISFDKQKFPIMSTKANGSMTDLNLNTRSVSKPEVVFVEMPDKKMEDKARNNIDPLSNDEDVTRPKSYLYRFLNMLKRNRKV</sequence>
<dbReference type="InterPro" id="IPR004117">
    <property type="entry name" value="7tm6_olfct_rcpt"/>
</dbReference>
<keyword evidence="8" id="KW-0675">Receptor</keyword>
<keyword evidence="9" id="KW-0807">Transducer</keyword>
<evidence type="ECO:0000256" key="5">
    <source>
        <dbReference type="ARBA" id="ARBA00022725"/>
    </source>
</evidence>
<dbReference type="Pfam" id="PF02949">
    <property type="entry name" value="7tm_6"/>
    <property type="match status" value="1"/>
</dbReference>
<feature type="transmembrane region" description="Helical" evidence="10">
    <location>
        <begin position="182"/>
        <end position="208"/>
    </location>
</feature>
<dbReference type="Proteomes" id="UP000078200">
    <property type="component" value="Unassembled WGS sequence"/>
</dbReference>
<accession>A0A1A9V7C6</accession>
<organism evidence="11 12">
    <name type="scientific">Glossina austeni</name>
    <name type="common">Savannah tsetse fly</name>
    <dbReference type="NCBI Taxonomy" id="7395"/>
    <lineage>
        <taxon>Eukaryota</taxon>
        <taxon>Metazoa</taxon>
        <taxon>Ecdysozoa</taxon>
        <taxon>Arthropoda</taxon>
        <taxon>Hexapoda</taxon>
        <taxon>Insecta</taxon>
        <taxon>Pterygota</taxon>
        <taxon>Neoptera</taxon>
        <taxon>Endopterygota</taxon>
        <taxon>Diptera</taxon>
        <taxon>Brachycera</taxon>
        <taxon>Muscomorpha</taxon>
        <taxon>Hippoboscoidea</taxon>
        <taxon>Glossinidae</taxon>
        <taxon>Glossina</taxon>
    </lineage>
</organism>
<dbReference type="GO" id="GO:0004984">
    <property type="term" value="F:olfactory receptor activity"/>
    <property type="evidence" value="ECO:0007669"/>
    <property type="project" value="InterPro"/>
</dbReference>
<comment type="subcellular location">
    <subcellularLocation>
        <location evidence="1">Cell membrane</location>
        <topology evidence="1">Multi-pass membrane protein</topology>
    </subcellularLocation>
</comment>
<dbReference type="STRING" id="7395.A0A1A9V7C6"/>
<dbReference type="PANTHER" id="PTHR21137:SF35">
    <property type="entry name" value="ODORANT RECEPTOR 19A-RELATED"/>
    <property type="match status" value="1"/>
</dbReference>
<keyword evidence="2" id="KW-1003">Cell membrane</keyword>
<feature type="transmembrane region" description="Helical" evidence="10">
    <location>
        <begin position="294"/>
        <end position="312"/>
    </location>
</feature>
<evidence type="ECO:0000313" key="12">
    <source>
        <dbReference type="Proteomes" id="UP000078200"/>
    </source>
</evidence>